<comment type="caution">
    <text evidence="2">The sequence shown here is derived from an EMBL/GenBank/DDBJ whole genome shotgun (WGS) entry which is preliminary data.</text>
</comment>
<organism evidence="2 3">
    <name type="scientific">Aphis glycines</name>
    <name type="common">Soybean aphid</name>
    <dbReference type="NCBI Taxonomy" id="307491"/>
    <lineage>
        <taxon>Eukaryota</taxon>
        <taxon>Metazoa</taxon>
        <taxon>Ecdysozoa</taxon>
        <taxon>Arthropoda</taxon>
        <taxon>Hexapoda</taxon>
        <taxon>Insecta</taxon>
        <taxon>Pterygota</taxon>
        <taxon>Neoptera</taxon>
        <taxon>Paraneoptera</taxon>
        <taxon>Hemiptera</taxon>
        <taxon>Sternorrhyncha</taxon>
        <taxon>Aphidomorpha</taxon>
        <taxon>Aphidoidea</taxon>
        <taxon>Aphididae</taxon>
        <taxon>Aphidini</taxon>
        <taxon>Aphis</taxon>
        <taxon>Aphis</taxon>
    </lineage>
</organism>
<dbReference type="EMBL" id="VYZN01000042">
    <property type="protein sequence ID" value="KAE9530502.1"/>
    <property type="molecule type" value="Genomic_DNA"/>
</dbReference>
<reference evidence="2 3" key="1">
    <citation type="submission" date="2019-08" db="EMBL/GenBank/DDBJ databases">
        <title>The genome of the soybean aphid Biotype 1, its phylome, world population structure and adaptation to the North American continent.</title>
        <authorList>
            <person name="Giordano R."/>
            <person name="Donthu R.K."/>
            <person name="Hernandez A.G."/>
            <person name="Wright C.L."/>
            <person name="Zimin A.V."/>
        </authorList>
    </citation>
    <scope>NUCLEOTIDE SEQUENCE [LARGE SCALE GENOMIC DNA]</scope>
    <source>
        <tissue evidence="2">Whole aphids</tissue>
    </source>
</reference>
<name>A0A6G0TCH9_APHGL</name>
<accession>A0A6G0TCH9</accession>
<feature type="transmembrane region" description="Helical" evidence="1">
    <location>
        <begin position="13"/>
        <end position="36"/>
    </location>
</feature>
<keyword evidence="3" id="KW-1185">Reference proteome</keyword>
<evidence type="ECO:0000256" key="1">
    <source>
        <dbReference type="SAM" id="Phobius"/>
    </source>
</evidence>
<protein>
    <submittedName>
        <fullName evidence="2">Uncharacterized protein</fullName>
    </submittedName>
</protein>
<dbReference type="Proteomes" id="UP000475862">
    <property type="component" value="Unassembled WGS sequence"/>
</dbReference>
<gene>
    <name evidence="2" type="ORF">AGLY_010964</name>
</gene>
<keyword evidence="1" id="KW-0812">Transmembrane</keyword>
<proteinExistence type="predicted"/>
<evidence type="ECO:0000313" key="2">
    <source>
        <dbReference type="EMBL" id="KAE9530502.1"/>
    </source>
</evidence>
<keyword evidence="1" id="KW-0472">Membrane</keyword>
<evidence type="ECO:0000313" key="3">
    <source>
        <dbReference type="Proteomes" id="UP000475862"/>
    </source>
</evidence>
<keyword evidence="1" id="KW-1133">Transmembrane helix</keyword>
<sequence>MFNFYSNLIANKIAVFSVSLTTFNIISLVTSISNFVRIFHLSFSLTWNNRRRVILHKLSFSGFSTINVIERYMFNIIINHLSILIKNNQDHQQIVLVQFYVVSPFPFFQVLLESKQAIAFVLLRGTKDGRSELTDSIIGALIDGAIEEEFQFQFHCCCCCQVHFVKYQVVLHEQELVRLLLPISYDKDEVQSNTISISALTIQVKNALL</sequence>
<dbReference type="AlphaFoldDB" id="A0A6G0TCH9"/>